<feature type="transmembrane region" description="Helical" evidence="1">
    <location>
        <begin position="336"/>
        <end position="355"/>
    </location>
</feature>
<dbReference type="InterPro" id="IPR036259">
    <property type="entry name" value="MFS_trans_sf"/>
</dbReference>
<feature type="transmembrane region" description="Helical" evidence="1">
    <location>
        <begin position="122"/>
        <end position="145"/>
    </location>
</feature>
<dbReference type="AlphaFoldDB" id="A0AAV7JHP5"/>
<feature type="transmembrane region" description="Helical" evidence="1">
    <location>
        <begin position="611"/>
        <end position="631"/>
    </location>
</feature>
<evidence type="ECO:0000256" key="1">
    <source>
        <dbReference type="SAM" id="Phobius"/>
    </source>
</evidence>
<protein>
    <submittedName>
        <fullName evidence="2">Uncharacterized protein</fullName>
    </submittedName>
</protein>
<name>A0AAV7JHP5_9METZ</name>
<evidence type="ECO:0000313" key="3">
    <source>
        <dbReference type="Proteomes" id="UP001165289"/>
    </source>
</evidence>
<keyword evidence="1" id="KW-0472">Membrane</keyword>
<feature type="transmembrane region" description="Helical" evidence="1">
    <location>
        <begin position="509"/>
        <end position="529"/>
    </location>
</feature>
<feature type="transmembrane region" description="Helical" evidence="1">
    <location>
        <begin position="57"/>
        <end position="78"/>
    </location>
</feature>
<reference evidence="2 3" key="1">
    <citation type="journal article" date="2023" name="BMC Biol.">
        <title>The compact genome of the sponge Oopsacas minuta (Hexactinellida) is lacking key metazoan core genes.</title>
        <authorList>
            <person name="Santini S."/>
            <person name="Schenkelaars Q."/>
            <person name="Jourda C."/>
            <person name="Duchesne M."/>
            <person name="Belahbib H."/>
            <person name="Rocher C."/>
            <person name="Selva M."/>
            <person name="Riesgo A."/>
            <person name="Vervoort M."/>
            <person name="Leys S.P."/>
            <person name="Kodjabachian L."/>
            <person name="Le Bivic A."/>
            <person name="Borchiellini C."/>
            <person name="Claverie J.M."/>
            <person name="Renard E."/>
        </authorList>
    </citation>
    <scope>NUCLEOTIDE SEQUENCE [LARGE SCALE GENOMIC DNA]</scope>
    <source>
        <strain evidence="2">SPO-2</strain>
    </source>
</reference>
<comment type="caution">
    <text evidence="2">The sequence shown here is derived from an EMBL/GenBank/DDBJ whole genome shotgun (WGS) entry which is preliminary data.</text>
</comment>
<accession>A0AAV7JHP5</accession>
<sequence>MATEIPYDDEELDPLINSIENLLIRTAREDPIPFKKNTFRPFIFFGQRIPKLHRPGLYLHLIIVCLQYFFFINTQVIIDLALEKNFKYVFQNDFSKPLLSSASYLLIPFIVYFCDRQMIRRYNLVLSSIFMAFVASCILLILLLLKIEEDNLDNIITGYEHSQVSDIKYFIQYIGYIFCVLSYIMFSLSYALSYPFTITFGLDILHGTQYETILLYFPLFYISKEVGTSFAYLVYVRIVKEDPYYHCTLTTFVILIALILTLFGRVFGYFQDSAIVPNNFSFSKGFRILFTAFKLKFFHRKKAEFHSLMLHTARKREYDDPHSLVDKTLAMIKINFTLILLMPLLGSYQILYQLFPKQAYFLSFIPFPIIFNSNNDYYCGNTNFFLSYWFINPLTIVIVGPFIEYFFNDIIFDKFRPGLPCWINCISLRIAFIRKNVAYQFRQRLYKYFSLVDPILKRVFWGLPFGLLSAICALTVEVFRIKYDIELKCKGDTYSPASIIPLISQIPQYFFSGILEAISAIGLLQYIYHLCSNQFHSSMKGFFFSLFYFYYGVAGVISNIFNFTFDQLCYNHCNTNIVPENGFAPISTNTTDSWCLVDNTDCKTSILPNAWVIWVIVIVLYLFMIPMFYIFSHRNHWEKIREERMFSEVSLETA</sequence>
<feature type="transmembrane region" description="Helical" evidence="1">
    <location>
        <begin position="98"/>
        <end position="115"/>
    </location>
</feature>
<feature type="transmembrane region" description="Helical" evidence="1">
    <location>
        <begin position="170"/>
        <end position="192"/>
    </location>
</feature>
<feature type="transmembrane region" description="Helical" evidence="1">
    <location>
        <begin position="541"/>
        <end position="561"/>
    </location>
</feature>
<evidence type="ECO:0000313" key="2">
    <source>
        <dbReference type="EMBL" id="KAI6647994.1"/>
    </source>
</evidence>
<organism evidence="2 3">
    <name type="scientific">Oopsacas minuta</name>
    <dbReference type="NCBI Taxonomy" id="111878"/>
    <lineage>
        <taxon>Eukaryota</taxon>
        <taxon>Metazoa</taxon>
        <taxon>Porifera</taxon>
        <taxon>Hexactinellida</taxon>
        <taxon>Hexasterophora</taxon>
        <taxon>Lyssacinosida</taxon>
        <taxon>Leucopsacidae</taxon>
        <taxon>Oopsacas</taxon>
    </lineage>
</organism>
<feature type="transmembrane region" description="Helical" evidence="1">
    <location>
        <begin position="243"/>
        <end position="263"/>
    </location>
</feature>
<feature type="transmembrane region" description="Helical" evidence="1">
    <location>
        <begin position="386"/>
        <end position="407"/>
    </location>
</feature>
<proteinExistence type="predicted"/>
<dbReference type="Proteomes" id="UP001165289">
    <property type="component" value="Unassembled WGS sequence"/>
</dbReference>
<dbReference type="EMBL" id="JAKMXF010000334">
    <property type="protein sequence ID" value="KAI6647994.1"/>
    <property type="molecule type" value="Genomic_DNA"/>
</dbReference>
<keyword evidence="1" id="KW-1133">Transmembrane helix</keyword>
<gene>
    <name evidence="2" type="ORF">LOD99_8321</name>
</gene>
<feature type="transmembrane region" description="Helical" evidence="1">
    <location>
        <begin position="459"/>
        <end position="479"/>
    </location>
</feature>
<keyword evidence="3" id="KW-1185">Reference proteome</keyword>
<feature type="transmembrane region" description="Helical" evidence="1">
    <location>
        <begin position="213"/>
        <end position="237"/>
    </location>
</feature>
<dbReference type="Gene3D" id="1.20.1250.20">
    <property type="entry name" value="MFS general substrate transporter like domains"/>
    <property type="match status" value="1"/>
</dbReference>
<keyword evidence="1" id="KW-0812">Transmembrane</keyword>